<dbReference type="OrthoDB" id="6220758at2759"/>
<dbReference type="Proteomes" id="UP000274504">
    <property type="component" value="Unassembled WGS sequence"/>
</dbReference>
<evidence type="ECO:0000313" key="5">
    <source>
        <dbReference type="Proteomes" id="UP000274504"/>
    </source>
</evidence>
<evidence type="ECO:0000313" key="3">
    <source>
        <dbReference type="EMBL" id="VDL60997.1"/>
    </source>
</evidence>
<organism evidence="7">
    <name type="scientific">Hymenolepis diminuta</name>
    <name type="common">Rat tapeworm</name>
    <dbReference type="NCBI Taxonomy" id="6216"/>
    <lineage>
        <taxon>Eukaryota</taxon>
        <taxon>Metazoa</taxon>
        <taxon>Spiralia</taxon>
        <taxon>Lophotrochozoa</taxon>
        <taxon>Platyhelminthes</taxon>
        <taxon>Cestoda</taxon>
        <taxon>Eucestoda</taxon>
        <taxon>Cyclophyllidea</taxon>
        <taxon>Hymenolepididae</taxon>
        <taxon>Hymenolepis</taxon>
    </lineage>
</organism>
<dbReference type="EMBL" id="UYSG01011122">
    <property type="protein sequence ID" value="VDL60997.1"/>
    <property type="molecule type" value="Genomic_DNA"/>
</dbReference>
<dbReference type="PRINTS" id="PR00190">
    <property type="entry name" value="ACTIN"/>
</dbReference>
<comment type="similarity">
    <text evidence="2">Belongs to the actin family.</text>
</comment>
<proteinExistence type="inferred from homology"/>
<sequence>MSDLSPPIVIDSGTQEWRAGVATGSQPEVRLEPSLENLEGVDVVENGTVLEFKITQKALNYYTKYIRECLTKMRVNSSTNSLLLSLPLKMSDEYRQRLTEVLFEYFSFQSLFYVSQPLLAAYSSGYSNCLVVDSGYSHTGILGVKNLYPLADSEKVLPLGGRNIDRYLRHLSRGKLASYNEADLRHIKMNYSYVASSFTKSDECTQKVVTMPDGKKITLGEELSMAPEMLFNPSLGGLPDVNPIDQASIRSALSLEENDAYAVLETVVLAGGNTGFPGTPNRMKEGIATRTVPRINKRVLRHRQGTEAVWVGGSIIASTQTYPKVCITREAYKERGSILAIERWL</sequence>
<dbReference type="WBParaSite" id="HDID_0000868101-mRNA-1">
    <property type="protein sequence ID" value="HDID_0000868101-mRNA-1"/>
    <property type="gene ID" value="HDID_0000868101"/>
</dbReference>
<reference evidence="7" key="1">
    <citation type="submission" date="2017-02" db="UniProtKB">
        <authorList>
            <consortium name="WormBaseParasite"/>
        </authorList>
    </citation>
    <scope>IDENTIFICATION</scope>
</reference>
<reference evidence="4 6" key="3">
    <citation type="submission" date="2019-07" db="EMBL/GenBank/DDBJ databases">
        <authorList>
            <person name="Jastrzebski P J."/>
            <person name="Paukszto L."/>
            <person name="Jastrzebski P J."/>
        </authorList>
    </citation>
    <scope>NUCLEOTIDE SEQUENCE [LARGE SCALE GENOMIC DNA]</scope>
    <source>
        <strain evidence="4 6">WMS-il1</strain>
    </source>
</reference>
<reference evidence="3 5" key="2">
    <citation type="submission" date="2018-11" db="EMBL/GenBank/DDBJ databases">
        <authorList>
            <consortium name="Pathogen Informatics"/>
        </authorList>
    </citation>
    <scope>NUCLEOTIDE SEQUENCE [LARGE SCALE GENOMIC DNA]</scope>
</reference>
<gene>
    <name evidence="3" type="ORF">HDID_LOCUS8679</name>
    <name evidence="4" type="ORF">WMSIL1_LOCUS2527</name>
</gene>
<dbReference type="Gene3D" id="3.90.640.10">
    <property type="entry name" value="Actin, Chain A, domain 4"/>
    <property type="match status" value="1"/>
</dbReference>
<dbReference type="SUPFAM" id="SSF53067">
    <property type="entry name" value="Actin-like ATPase domain"/>
    <property type="match status" value="2"/>
</dbReference>
<evidence type="ECO:0000256" key="2">
    <source>
        <dbReference type="RuleBase" id="RU000487"/>
    </source>
</evidence>
<dbReference type="STRING" id="6216.A0A0R3STF3"/>
<dbReference type="InterPro" id="IPR004000">
    <property type="entry name" value="Actin"/>
</dbReference>
<dbReference type="Proteomes" id="UP000321570">
    <property type="component" value="Unassembled WGS sequence"/>
</dbReference>
<dbReference type="PANTHER" id="PTHR11937">
    <property type="entry name" value="ACTIN"/>
    <property type="match status" value="1"/>
</dbReference>
<dbReference type="InterPro" id="IPR043129">
    <property type="entry name" value="ATPase_NBD"/>
</dbReference>
<dbReference type="EMBL" id="CABIJS010000066">
    <property type="protein sequence ID" value="VUZ41779.1"/>
    <property type="molecule type" value="Genomic_DNA"/>
</dbReference>
<name>A0A0R3STF3_HYMDI</name>
<dbReference type="Gene3D" id="3.30.420.40">
    <property type="match status" value="2"/>
</dbReference>
<evidence type="ECO:0000256" key="1">
    <source>
        <dbReference type="ARBA" id="ARBA00003520"/>
    </source>
</evidence>
<protein>
    <submittedName>
        <fullName evidence="7">Actin</fullName>
    </submittedName>
</protein>
<keyword evidence="6" id="KW-1185">Reference proteome</keyword>
<dbReference type="Pfam" id="PF00022">
    <property type="entry name" value="Actin"/>
    <property type="match status" value="1"/>
</dbReference>
<dbReference type="AlphaFoldDB" id="A0A0R3STF3"/>
<comment type="function">
    <text evidence="1">Actins are highly conserved proteins that are involved in various types of cell motility and are ubiquitously expressed in all eukaryotic cells.</text>
</comment>
<dbReference type="SMART" id="SM00268">
    <property type="entry name" value="ACTIN"/>
    <property type="match status" value="1"/>
</dbReference>
<evidence type="ECO:0000313" key="6">
    <source>
        <dbReference type="Proteomes" id="UP000321570"/>
    </source>
</evidence>
<evidence type="ECO:0000313" key="4">
    <source>
        <dbReference type="EMBL" id="VUZ41779.1"/>
    </source>
</evidence>
<evidence type="ECO:0000313" key="7">
    <source>
        <dbReference type="WBParaSite" id="HDID_0000868101-mRNA-1"/>
    </source>
</evidence>
<accession>A0A0R3STF3</accession>